<dbReference type="InterPro" id="IPR006439">
    <property type="entry name" value="HAD-SF_hydro_IA"/>
</dbReference>
<dbReference type="InterPro" id="IPR023214">
    <property type="entry name" value="HAD_sf"/>
</dbReference>
<dbReference type="SFLD" id="SFLDG01129">
    <property type="entry name" value="C1.5:_HAD__Beta-PGM__Phosphata"/>
    <property type="match status" value="1"/>
</dbReference>
<dbReference type="SFLD" id="SFLDS00003">
    <property type="entry name" value="Haloacid_Dehalogenase"/>
    <property type="match status" value="1"/>
</dbReference>
<dbReference type="NCBIfam" id="TIGR01993">
    <property type="entry name" value="Pyr-5-nucltdase"/>
    <property type="match status" value="1"/>
</dbReference>
<dbReference type="EC" id="3.1.3.74" evidence="1"/>
<gene>
    <name evidence="1" type="ORF">IMCC12053_794</name>
</gene>
<dbReference type="PANTHER" id="PTHR12725">
    <property type="entry name" value="HALOACID DEHALOGENASE-LIKE HYDROLASE"/>
    <property type="match status" value="1"/>
</dbReference>
<dbReference type="GO" id="GO:0033883">
    <property type="term" value="F:pyridoxal phosphatase activity"/>
    <property type="evidence" value="ECO:0007669"/>
    <property type="project" value="UniProtKB-EC"/>
</dbReference>
<dbReference type="PATRIC" id="fig|1397108.4.peg.822"/>
<keyword evidence="2" id="KW-1185">Reference proteome</keyword>
<dbReference type="SUPFAM" id="SSF56784">
    <property type="entry name" value="HAD-like"/>
    <property type="match status" value="1"/>
</dbReference>
<sequence length="236" mass="26690">MPKGPHPLASRVRLTYHLRMVSDHFSHVQEWIFDLDNTLYPPSACLFEQIEPRMTAWVQRELNVSRDEANRLRHTYWRDYGTTLSGMMRLHGTDPLPYLTYVHDIDFSTLPADPALRAAIHALPGRKIVYTNGSEPYANRVLEARGLTGLFDAIYGIEHADFHPKPIAQAFDTILKKDGLAPYEAAMFEDDARNLEVPHALGMKTVHIAPNPLDPPAPYVHFHAADLTGFLSKILA</sequence>
<dbReference type="InterPro" id="IPR041492">
    <property type="entry name" value="HAD_2"/>
</dbReference>
<dbReference type="NCBIfam" id="TIGR01509">
    <property type="entry name" value="HAD-SF-IA-v3"/>
    <property type="match status" value="1"/>
</dbReference>
<name>A0A0N9ZN00_9RHOB</name>
<dbReference type="CDD" id="cd02604">
    <property type="entry name" value="HAD_5NT"/>
    <property type="match status" value="1"/>
</dbReference>
<dbReference type="SFLD" id="SFLDG01132">
    <property type="entry name" value="C1.5.3:_5'-Nucleotidase_Like"/>
    <property type="match status" value="1"/>
</dbReference>
<dbReference type="KEGG" id="cmar:IMCC12053_794"/>
<evidence type="ECO:0000313" key="2">
    <source>
        <dbReference type="Proteomes" id="UP000064920"/>
    </source>
</evidence>
<dbReference type="Pfam" id="PF13419">
    <property type="entry name" value="HAD_2"/>
    <property type="match status" value="1"/>
</dbReference>
<proteinExistence type="predicted"/>
<dbReference type="Gene3D" id="1.10.150.450">
    <property type="match status" value="1"/>
</dbReference>
<dbReference type="Proteomes" id="UP000064920">
    <property type="component" value="Chromosome"/>
</dbReference>
<organism evidence="1 2">
    <name type="scientific">Celeribacter marinus</name>
    <dbReference type="NCBI Taxonomy" id="1397108"/>
    <lineage>
        <taxon>Bacteria</taxon>
        <taxon>Pseudomonadati</taxon>
        <taxon>Pseudomonadota</taxon>
        <taxon>Alphaproteobacteria</taxon>
        <taxon>Rhodobacterales</taxon>
        <taxon>Roseobacteraceae</taxon>
        <taxon>Celeribacter</taxon>
    </lineage>
</organism>
<dbReference type="InterPro" id="IPR036412">
    <property type="entry name" value="HAD-like_sf"/>
</dbReference>
<reference evidence="1 2" key="1">
    <citation type="submission" date="2015-05" db="EMBL/GenBank/DDBJ databases">
        <authorList>
            <person name="Wang D.B."/>
            <person name="Wang M."/>
        </authorList>
    </citation>
    <scope>NUCLEOTIDE SEQUENCE [LARGE SCALE GENOMIC DNA]</scope>
    <source>
        <strain evidence="1 2">IMCC 12053</strain>
    </source>
</reference>
<dbReference type="InterPro" id="IPR010237">
    <property type="entry name" value="Pyr-5-nucltdase"/>
</dbReference>
<dbReference type="AlphaFoldDB" id="A0A0N9ZN00"/>
<protein>
    <submittedName>
        <fullName evidence="1">Pyridoxal-5'-phosphate phosphatase, Alphaproteobacterial type</fullName>
        <ecNumber evidence="1">3.1.3.74</ecNumber>
    </submittedName>
</protein>
<dbReference type="EMBL" id="CP012023">
    <property type="protein sequence ID" value="ALI54742.1"/>
    <property type="molecule type" value="Genomic_DNA"/>
</dbReference>
<dbReference type="Gene3D" id="3.40.50.1000">
    <property type="entry name" value="HAD superfamily/HAD-like"/>
    <property type="match status" value="1"/>
</dbReference>
<keyword evidence="1" id="KW-0378">Hydrolase</keyword>
<dbReference type="PANTHER" id="PTHR12725:SF117">
    <property type="entry name" value="HALOACID DEHALOGENASE-LIKE HYDROLASE"/>
    <property type="match status" value="1"/>
</dbReference>
<evidence type="ECO:0000313" key="1">
    <source>
        <dbReference type="EMBL" id="ALI54742.1"/>
    </source>
</evidence>
<dbReference type="STRING" id="1397108.IMCC12053_794"/>
<accession>A0A0N9ZN00</accession>